<dbReference type="RefSeq" id="WP_053223288.1">
    <property type="nucleotide sequence ID" value="NZ_JSVA01000008.1"/>
</dbReference>
<reference evidence="4" key="1">
    <citation type="submission" date="2014-11" db="EMBL/GenBank/DDBJ databases">
        <title>Genome sequencing of Roseivirga sp. D-25.</title>
        <authorList>
            <person name="Selvaratnam C."/>
            <person name="Thevarajoo S."/>
            <person name="Goh K.M."/>
            <person name="Eee R."/>
            <person name="Chan K.-G."/>
            <person name="Chong C.S."/>
        </authorList>
    </citation>
    <scope>NUCLEOTIDE SEQUENCE [LARGE SCALE GENOMIC DNA]</scope>
    <source>
        <strain evidence="4">D-25</strain>
    </source>
</reference>
<dbReference type="Proteomes" id="UP000036908">
    <property type="component" value="Unassembled WGS sequence"/>
</dbReference>
<comment type="caution">
    <text evidence="3">The sequence shown here is derived from an EMBL/GenBank/DDBJ whole genome shotgun (WGS) entry which is preliminary data.</text>
</comment>
<dbReference type="InterPro" id="IPR017439">
    <property type="entry name" value="Amidohydrolase"/>
</dbReference>
<dbReference type="PANTHER" id="PTHR30575">
    <property type="entry name" value="PEPTIDASE M20"/>
    <property type="match status" value="1"/>
</dbReference>
<dbReference type="Gene3D" id="3.30.70.360">
    <property type="match status" value="1"/>
</dbReference>
<accession>A0A0L8AM50</accession>
<name>A0A0L8AM50_9BACT</name>
<keyword evidence="1" id="KW-0732">Signal</keyword>
<feature type="domain" description="Peptidase M20 dimerisation" evidence="2">
    <location>
        <begin position="220"/>
        <end position="298"/>
    </location>
</feature>
<evidence type="ECO:0000256" key="1">
    <source>
        <dbReference type="SAM" id="SignalP"/>
    </source>
</evidence>
<feature type="signal peptide" evidence="1">
    <location>
        <begin position="1"/>
        <end position="24"/>
    </location>
</feature>
<gene>
    <name evidence="3" type="ORF">OB69_08590</name>
</gene>
<keyword evidence="3" id="KW-0378">Hydrolase</keyword>
<evidence type="ECO:0000313" key="3">
    <source>
        <dbReference type="EMBL" id="KOF03331.1"/>
    </source>
</evidence>
<dbReference type="GO" id="GO:0071713">
    <property type="term" value="F:para-aminobenzoyl-glutamate hydrolase activity"/>
    <property type="evidence" value="ECO:0007669"/>
    <property type="project" value="TreeGrafter"/>
</dbReference>
<dbReference type="EMBL" id="JSVA01000008">
    <property type="protein sequence ID" value="KOF03331.1"/>
    <property type="molecule type" value="Genomic_DNA"/>
</dbReference>
<sequence>MKRPFTSISLLCIALLFTSSFAFAQKKYSEKQITKLKTEVAQIVEDNHKQTQVMIDKIFSFAELGFQEYESSKYLTGILRANGFEVEEGVSGIPTAWFATWKQGDGPTIALGSDVDNIPKASQYPGVAYHKPMVEGAPGHGEGHNAGIPLNITAALAVKQIMEREGIEGTLILWPGIAEELVAAKAWYTRDGLFDDVDISIFTHVSSNLSVSWGQASGTGLISVEYTFDGEAAHSAGSPWRGRSALDAVELMSVGWNYKREHLTTLKRSHSIITDGGDQPNVVPSKASIWYYFRDVTYEGIMEMYADANNIAKGAALMTDTQMSSRILGTAWPRHFNKTIAETMYENIKQVGLPIWSEEDQALAKATQAEVGSEPRGLSVNLSSLGMPVRSPVSGGSDDIGDVSWKVPTVTLRFPSNIPGLQGHHWSNAIAMATPIAHKGATAGAKAEAMTIMDFLLKPELVTQAWDYFNNVQSKETKYKPMISASDAPPIYLNKKIMDEFRPQLEKFYYDETKYGSYLEQLGVPYPTIKKGN</sequence>
<keyword evidence="4" id="KW-1185">Reference proteome</keyword>
<dbReference type="SUPFAM" id="SSF53187">
    <property type="entry name" value="Zn-dependent exopeptidases"/>
    <property type="match status" value="1"/>
</dbReference>
<protein>
    <submittedName>
        <fullName evidence="3">Amidohydrolase</fullName>
    </submittedName>
</protein>
<dbReference type="InterPro" id="IPR052030">
    <property type="entry name" value="Peptidase_M20/M20A_hydrolases"/>
</dbReference>
<organism evidence="3 4">
    <name type="scientific">Roseivirga seohaensis subsp. aquiponti</name>
    <dbReference type="NCBI Taxonomy" id="1566026"/>
    <lineage>
        <taxon>Bacteria</taxon>
        <taxon>Pseudomonadati</taxon>
        <taxon>Bacteroidota</taxon>
        <taxon>Cytophagia</taxon>
        <taxon>Cytophagales</taxon>
        <taxon>Roseivirgaceae</taxon>
        <taxon>Roseivirga</taxon>
    </lineage>
</organism>
<dbReference type="GO" id="GO:0046657">
    <property type="term" value="P:folic acid catabolic process"/>
    <property type="evidence" value="ECO:0007669"/>
    <property type="project" value="TreeGrafter"/>
</dbReference>
<feature type="chain" id="PRO_5005580431" evidence="1">
    <location>
        <begin position="25"/>
        <end position="533"/>
    </location>
</feature>
<dbReference type="PANTHER" id="PTHR30575:SF0">
    <property type="entry name" value="XAA-ARG DIPEPTIDASE"/>
    <property type="match status" value="1"/>
</dbReference>
<dbReference type="Pfam" id="PF07687">
    <property type="entry name" value="M20_dimer"/>
    <property type="match status" value="1"/>
</dbReference>
<dbReference type="GO" id="GO:0005737">
    <property type="term" value="C:cytoplasm"/>
    <property type="evidence" value="ECO:0007669"/>
    <property type="project" value="TreeGrafter"/>
</dbReference>
<dbReference type="InterPro" id="IPR011650">
    <property type="entry name" value="Peptidase_M20_dimer"/>
</dbReference>
<dbReference type="Gene3D" id="3.40.630.10">
    <property type="entry name" value="Zn peptidases"/>
    <property type="match status" value="1"/>
</dbReference>
<dbReference type="PATRIC" id="fig|1566026.4.peg.3551"/>
<dbReference type="InterPro" id="IPR036264">
    <property type="entry name" value="Bact_exopeptidase_dim_dom"/>
</dbReference>
<dbReference type="OrthoDB" id="9781032at2"/>
<dbReference type="SUPFAM" id="SSF55031">
    <property type="entry name" value="Bacterial exopeptidase dimerisation domain"/>
    <property type="match status" value="1"/>
</dbReference>
<proteinExistence type="predicted"/>
<dbReference type="AlphaFoldDB" id="A0A0L8AM50"/>
<evidence type="ECO:0000313" key="4">
    <source>
        <dbReference type="Proteomes" id="UP000036908"/>
    </source>
</evidence>
<evidence type="ECO:0000259" key="2">
    <source>
        <dbReference type="Pfam" id="PF07687"/>
    </source>
</evidence>
<dbReference type="GO" id="GO:0016805">
    <property type="term" value="F:dipeptidase activity"/>
    <property type="evidence" value="ECO:0007669"/>
    <property type="project" value="TreeGrafter"/>
</dbReference>
<dbReference type="NCBIfam" id="TIGR01891">
    <property type="entry name" value="amidohydrolases"/>
    <property type="match status" value="1"/>
</dbReference>